<dbReference type="EC" id="5.1.1.3" evidence="2 7"/>
<dbReference type="InterPro" id="IPR001920">
    <property type="entry name" value="Asp/Glu_race"/>
</dbReference>
<keyword evidence="3 7" id="KW-0133">Cell shape</keyword>
<reference evidence="9" key="1">
    <citation type="submission" date="2016-10" db="EMBL/GenBank/DDBJ databases">
        <authorList>
            <person name="Varghese N."/>
            <person name="Submissions S."/>
        </authorList>
    </citation>
    <scope>NUCLEOTIDE SEQUENCE [LARGE SCALE GENOMIC DNA]</scope>
    <source>
        <strain evidence="9">R-53102</strain>
    </source>
</reference>
<evidence type="ECO:0000256" key="7">
    <source>
        <dbReference type="HAMAP-Rule" id="MF_00258"/>
    </source>
</evidence>
<evidence type="ECO:0000256" key="4">
    <source>
        <dbReference type="ARBA" id="ARBA00022984"/>
    </source>
</evidence>
<dbReference type="InterPro" id="IPR015942">
    <property type="entry name" value="Asp/Glu/hydantoin_racemase"/>
</dbReference>
<dbReference type="NCBIfam" id="TIGR00067">
    <property type="entry name" value="glut_race"/>
    <property type="match status" value="1"/>
</dbReference>
<accession>A0A1I1T5Y5</accession>
<gene>
    <name evidence="7" type="primary">murI</name>
    <name evidence="8" type="ORF">SAMN04487792_1308</name>
</gene>
<keyword evidence="6 7" id="KW-0961">Cell wall biogenesis/degradation</keyword>
<evidence type="ECO:0000313" key="8">
    <source>
        <dbReference type="EMBL" id="SFD54035.1"/>
    </source>
</evidence>
<evidence type="ECO:0000256" key="1">
    <source>
        <dbReference type="ARBA" id="ARBA00001602"/>
    </source>
</evidence>
<dbReference type="RefSeq" id="WP_090093621.1">
    <property type="nucleotide sequence ID" value="NZ_CBCRVU010000005.1"/>
</dbReference>
<dbReference type="EMBL" id="FOMN01000007">
    <property type="protein sequence ID" value="SFD54035.1"/>
    <property type="molecule type" value="Genomic_DNA"/>
</dbReference>
<evidence type="ECO:0000256" key="5">
    <source>
        <dbReference type="ARBA" id="ARBA00023235"/>
    </source>
</evidence>
<feature type="binding site" evidence="7">
    <location>
        <begin position="74"/>
        <end position="75"/>
    </location>
    <ligand>
        <name>substrate</name>
    </ligand>
</feature>
<dbReference type="PANTHER" id="PTHR21198">
    <property type="entry name" value="GLUTAMATE RACEMASE"/>
    <property type="match status" value="1"/>
</dbReference>
<name>A0A1I1T5Y5_9LACO</name>
<dbReference type="GO" id="GO:0008881">
    <property type="term" value="F:glutamate racemase activity"/>
    <property type="evidence" value="ECO:0007669"/>
    <property type="project" value="UniProtKB-UniRule"/>
</dbReference>
<comment type="similarity">
    <text evidence="7">Belongs to the aspartate/glutamate racemases family.</text>
</comment>
<sequence>MDKRPIGLLDSGVGGLTVVKKVIKKMPNENIIFVGDNAHIPYGNKSQAEIISLTLASVNFLLSKNVKVIIFACNTATAVAMDIIQKQISPKIIGVIPAGAKCAINASQNQKIAVVATQMTTNLHAYQKEITKYAPKIEVTEVAAPQLVPLIENNASHSEYDKALSEILLPLQTVDFDTLILGCTHYPIIRSEFERQVGSHVQVIDPADQVARYTYNLLKKEHLLNANLAVAQHEFYTTGKVEKVNELGRLVLNDSNFQAQQI</sequence>
<comment type="pathway">
    <text evidence="7">Cell wall biogenesis; peptidoglycan biosynthesis.</text>
</comment>
<dbReference type="UniPathway" id="UPA00219"/>
<feature type="active site" description="Proton donor/acceptor" evidence="7">
    <location>
        <position position="183"/>
    </location>
</feature>
<feature type="binding site" evidence="7">
    <location>
        <begin position="184"/>
        <end position="185"/>
    </location>
    <ligand>
        <name>substrate</name>
    </ligand>
</feature>
<feature type="binding site" evidence="7">
    <location>
        <begin position="10"/>
        <end position="11"/>
    </location>
    <ligand>
        <name>substrate</name>
    </ligand>
</feature>
<evidence type="ECO:0000256" key="3">
    <source>
        <dbReference type="ARBA" id="ARBA00022960"/>
    </source>
</evidence>
<dbReference type="AlphaFoldDB" id="A0A1I1T5Y5"/>
<dbReference type="PROSITE" id="PS00924">
    <property type="entry name" value="ASP_GLU_RACEMASE_2"/>
    <property type="match status" value="1"/>
</dbReference>
<comment type="function">
    <text evidence="7">Provides the (R)-glutamate required for cell wall biosynthesis.</text>
</comment>
<dbReference type="GO" id="GO:0008360">
    <property type="term" value="P:regulation of cell shape"/>
    <property type="evidence" value="ECO:0007669"/>
    <property type="project" value="UniProtKB-KW"/>
</dbReference>
<feature type="binding site" evidence="7">
    <location>
        <begin position="42"/>
        <end position="43"/>
    </location>
    <ligand>
        <name>substrate</name>
    </ligand>
</feature>
<dbReference type="GO" id="GO:0009252">
    <property type="term" value="P:peptidoglycan biosynthetic process"/>
    <property type="evidence" value="ECO:0007669"/>
    <property type="project" value="UniProtKB-UniRule"/>
</dbReference>
<evidence type="ECO:0000313" key="9">
    <source>
        <dbReference type="Proteomes" id="UP000199599"/>
    </source>
</evidence>
<evidence type="ECO:0000256" key="2">
    <source>
        <dbReference type="ARBA" id="ARBA00013090"/>
    </source>
</evidence>
<dbReference type="PANTHER" id="PTHR21198:SF2">
    <property type="entry name" value="GLUTAMATE RACEMASE"/>
    <property type="match status" value="1"/>
</dbReference>
<dbReference type="HAMAP" id="MF_00258">
    <property type="entry name" value="Glu_racemase"/>
    <property type="match status" value="1"/>
</dbReference>
<dbReference type="STRING" id="1505723.SAMN04487792_1308"/>
<feature type="active site" description="Proton donor/acceptor" evidence="7">
    <location>
        <position position="73"/>
    </location>
</feature>
<dbReference type="Pfam" id="PF01177">
    <property type="entry name" value="Asp_Glu_race"/>
    <property type="match status" value="1"/>
</dbReference>
<comment type="catalytic activity">
    <reaction evidence="1 7">
        <text>L-glutamate = D-glutamate</text>
        <dbReference type="Rhea" id="RHEA:12813"/>
        <dbReference type="ChEBI" id="CHEBI:29985"/>
        <dbReference type="ChEBI" id="CHEBI:29986"/>
        <dbReference type="EC" id="5.1.1.3"/>
    </reaction>
</comment>
<dbReference type="SUPFAM" id="SSF53681">
    <property type="entry name" value="Aspartate/glutamate racemase"/>
    <property type="match status" value="2"/>
</dbReference>
<organism evidence="8 9">
    <name type="scientific">Lactobacillus bombicola</name>
    <dbReference type="NCBI Taxonomy" id="1505723"/>
    <lineage>
        <taxon>Bacteria</taxon>
        <taxon>Bacillati</taxon>
        <taxon>Bacillota</taxon>
        <taxon>Bacilli</taxon>
        <taxon>Lactobacillales</taxon>
        <taxon>Lactobacillaceae</taxon>
        <taxon>Lactobacillus</taxon>
    </lineage>
</organism>
<keyword evidence="4 7" id="KW-0573">Peptidoglycan synthesis</keyword>
<proteinExistence type="inferred from homology"/>
<dbReference type="Gene3D" id="3.40.50.1860">
    <property type="match status" value="2"/>
</dbReference>
<dbReference type="Proteomes" id="UP000199599">
    <property type="component" value="Unassembled WGS sequence"/>
</dbReference>
<dbReference type="FunFam" id="3.40.50.1860:FF:000001">
    <property type="entry name" value="Glutamate racemase"/>
    <property type="match status" value="1"/>
</dbReference>
<evidence type="ECO:0000256" key="6">
    <source>
        <dbReference type="ARBA" id="ARBA00023316"/>
    </source>
</evidence>
<keyword evidence="5 7" id="KW-0413">Isomerase</keyword>
<dbReference type="InterPro" id="IPR033134">
    <property type="entry name" value="Asp/Glu_racemase_AS_2"/>
</dbReference>
<dbReference type="InterPro" id="IPR004391">
    <property type="entry name" value="Glu_race"/>
</dbReference>
<protein>
    <recommendedName>
        <fullName evidence="2 7">Glutamate racemase</fullName>
        <ecNumber evidence="2 7">5.1.1.3</ecNumber>
    </recommendedName>
</protein>
<dbReference type="GO" id="GO:0071555">
    <property type="term" value="P:cell wall organization"/>
    <property type="evidence" value="ECO:0007669"/>
    <property type="project" value="UniProtKB-KW"/>
</dbReference>